<organism evidence="1 2">
    <name type="scientific">Pseudomonas syringae pv. maculicola str. ES4326</name>
    <dbReference type="NCBI Taxonomy" id="629265"/>
    <lineage>
        <taxon>Bacteria</taxon>
        <taxon>Pseudomonadati</taxon>
        <taxon>Pseudomonadota</taxon>
        <taxon>Gammaproteobacteria</taxon>
        <taxon>Pseudomonadales</taxon>
        <taxon>Pseudomonadaceae</taxon>
        <taxon>Pseudomonas</taxon>
    </lineage>
</organism>
<sequence length="62" mass="6973">MNRSNQAQLRHALEIAHTLTKAGIRFVCMPVVDEADGINLNSQARQRLERMNLIAESKGKRA</sequence>
<evidence type="ECO:0000313" key="2">
    <source>
        <dbReference type="Proteomes" id="UP000003811"/>
    </source>
</evidence>
<gene>
    <name evidence="1" type="ORF">PMA4326_009525</name>
</gene>
<accession>A0A8T8C031</accession>
<name>A0A8T8C031_PSEYM</name>
<evidence type="ECO:0000313" key="1">
    <source>
        <dbReference type="EMBL" id="QHE96838.1"/>
    </source>
</evidence>
<protein>
    <submittedName>
        <fullName evidence="1">DUF1382 family protein</fullName>
    </submittedName>
</protein>
<dbReference type="AlphaFoldDB" id="A0A8T8C031"/>
<dbReference type="Proteomes" id="UP000003811">
    <property type="component" value="Chromosome"/>
</dbReference>
<dbReference type="EMBL" id="CP047260">
    <property type="protein sequence ID" value="QHE96838.1"/>
    <property type="molecule type" value="Genomic_DNA"/>
</dbReference>
<proteinExistence type="predicted"/>
<dbReference type="InterPro" id="IPR009814">
    <property type="entry name" value="Phage_lambda_Xis_Q38267"/>
</dbReference>
<dbReference type="Pfam" id="PF07131">
    <property type="entry name" value="DUF1382"/>
    <property type="match status" value="1"/>
</dbReference>
<reference evidence="1 2" key="1">
    <citation type="journal article" date="2011" name="PLoS Pathog.">
        <title>Dynamic evolution of pathogenicity revealed by sequencing and comparative genomics of 19 Pseudomonas syringae isolates.</title>
        <authorList>
            <person name="Baltrus D.A."/>
            <person name="Nishimura M.T."/>
            <person name="Romanchuk A."/>
            <person name="Chang J.H."/>
            <person name="Mukhtar M.S."/>
            <person name="Cherkis K."/>
            <person name="Roach J."/>
            <person name="Grant S.R."/>
            <person name="Jones C.D."/>
            <person name="Dangl J.L."/>
        </authorList>
    </citation>
    <scope>NUCLEOTIDE SEQUENCE [LARGE SCALE GENOMIC DNA]</scope>
    <source>
        <strain evidence="1 2">ES4326</strain>
    </source>
</reference>
<dbReference type="RefSeq" id="WP_007249820.1">
    <property type="nucleotide sequence ID" value="NZ_CP047260.1"/>
</dbReference>